<name>A0ABM5RZ16_PANPU</name>
<dbReference type="PANTHER" id="PTHR30487:SF0">
    <property type="entry name" value="PREPILIN LEADER PEPTIDASE_N-METHYLTRANSFERASE-RELATED"/>
    <property type="match status" value="1"/>
</dbReference>
<keyword evidence="5" id="KW-1185">Reference proteome</keyword>
<feature type="transmembrane region" description="Helical" evidence="2">
    <location>
        <begin position="101"/>
        <end position="123"/>
    </location>
</feature>
<keyword evidence="2" id="KW-0472">Membrane</keyword>
<dbReference type="PANTHER" id="PTHR30487">
    <property type="entry name" value="TYPE 4 PREPILIN-LIKE PROTEINS LEADER PEPTIDE-PROCESSING ENZYME"/>
    <property type="match status" value="1"/>
</dbReference>
<evidence type="ECO:0000256" key="1">
    <source>
        <dbReference type="ARBA" id="ARBA00005801"/>
    </source>
</evidence>
<dbReference type="RefSeq" id="WP_039407464.1">
    <property type="nucleotide sequence ID" value="NZ_CP010310.2"/>
</dbReference>
<keyword evidence="2" id="KW-0812">Transmembrane</keyword>
<evidence type="ECO:0000313" key="5">
    <source>
        <dbReference type="Proteomes" id="UP000035086"/>
    </source>
</evidence>
<evidence type="ECO:0000313" key="4">
    <source>
        <dbReference type="EMBL" id="AJC20722.1"/>
    </source>
</evidence>
<reference evidence="4" key="1">
    <citation type="submission" date="2016-11" db="EMBL/GenBank/DDBJ databases">
        <title>Complete Genome Sequencing of Pandoraea pulmonicola DSM 16583.</title>
        <authorList>
            <person name="Chan K.-G."/>
        </authorList>
    </citation>
    <scope>NUCLEOTIDE SEQUENCE</scope>
    <source>
        <strain evidence="4">DSM 16583</strain>
    </source>
</reference>
<comment type="similarity">
    <text evidence="1">Belongs to the peptidase A24 family.</text>
</comment>
<dbReference type="EMBL" id="CP010310">
    <property type="protein sequence ID" value="AJC20722.1"/>
    <property type="molecule type" value="Genomic_DNA"/>
</dbReference>
<protein>
    <recommendedName>
        <fullName evidence="3">Prepilin type IV endopeptidase peptidase domain-containing protein</fullName>
    </recommendedName>
</protein>
<gene>
    <name evidence="4" type="ORF">RO07_10020</name>
</gene>
<feature type="domain" description="Prepilin type IV endopeptidase peptidase" evidence="3">
    <location>
        <begin position="17"/>
        <end position="115"/>
    </location>
</feature>
<feature type="transmembrane region" description="Helical" evidence="2">
    <location>
        <begin position="181"/>
        <end position="198"/>
    </location>
</feature>
<dbReference type="InterPro" id="IPR000045">
    <property type="entry name" value="Prepilin_IV_endopep_pep"/>
</dbReference>
<evidence type="ECO:0000259" key="3">
    <source>
        <dbReference type="Pfam" id="PF01478"/>
    </source>
</evidence>
<dbReference type="Pfam" id="PF01478">
    <property type="entry name" value="Peptidase_A24"/>
    <property type="match status" value="1"/>
</dbReference>
<accession>A0ABM5RZ16</accession>
<evidence type="ECO:0000256" key="2">
    <source>
        <dbReference type="SAM" id="Phobius"/>
    </source>
</evidence>
<dbReference type="Proteomes" id="UP000035086">
    <property type="component" value="Chromosome"/>
</dbReference>
<feature type="transmembrane region" description="Helical" evidence="2">
    <location>
        <begin position="62"/>
        <end position="80"/>
    </location>
</feature>
<organism evidence="4 5">
    <name type="scientific">Pandoraea pulmonicola</name>
    <dbReference type="NCBI Taxonomy" id="93221"/>
    <lineage>
        <taxon>Bacteria</taxon>
        <taxon>Pseudomonadati</taxon>
        <taxon>Pseudomonadota</taxon>
        <taxon>Betaproteobacteria</taxon>
        <taxon>Burkholderiales</taxon>
        <taxon>Burkholderiaceae</taxon>
        <taxon>Pandoraea</taxon>
    </lineage>
</organism>
<keyword evidence="2" id="KW-1133">Transmembrane helix</keyword>
<dbReference type="InterPro" id="IPR050882">
    <property type="entry name" value="Prepilin_peptidase/N-MTase"/>
</dbReference>
<proteinExistence type="inferred from homology"/>
<dbReference type="Gene3D" id="1.20.120.1220">
    <property type="match status" value="1"/>
</dbReference>
<feature type="transmembrane region" description="Helical" evidence="2">
    <location>
        <begin position="6"/>
        <end position="25"/>
    </location>
</feature>
<sequence>MNASAVVAPNYIAIGAVTLVVAAAVCDVRARRIPNRLVLAGWLAALPAQCAAHGAAAGALTWLAGWLTGFAMLLPFYLLRGMAAGDVKLMAAAGAWLGTSLAFDAGLATFVLGGVGSVALAMYRGRTRDLLASACTVVCGQARRTPHAGGAGQAGASATESNATTFIAAADAATVRSPIGTLPYGVAIALGTIGVLFAQA</sequence>